<dbReference type="EMBL" id="KN847333">
    <property type="protein sequence ID" value="KIW46459.1"/>
    <property type="molecule type" value="Genomic_DNA"/>
</dbReference>
<evidence type="ECO:0000256" key="1">
    <source>
        <dbReference type="SAM" id="MobiDB-lite"/>
    </source>
</evidence>
<dbReference type="HOGENOM" id="CLU_019695_0_0_1"/>
<dbReference type="VEuPathDB" id="FungiDB:PV06_02130"/>
<evidence type="ECO:0000313" key="4">
    <source>
        <dbReference type="EMBL" id="KIW46459.1"/>
    </source>
</evidence>
<feature type="compositionally biased region" description="Basic and acidic residues" evidence="1">
    <location>
        <begin position="455"/>
        <end position="471"/>
    </location>
</feature>
<dbReference type="GeneID" id="27354204"/>
<feature type="transmembrane region" description="Helical" evidence="2">
    <location>
        <begin position="169"/>
        <end position="192"/>
    </location>
</feature>
<dbReference type="OrthoDB" id="4120617at2759"/>
<protein>
    <submittedName>
        <fullName evidence="4">Uncharacterized protein</fullName>
    </submittedName>
</protein>
<keyword evidence="2" id="KW-1133">Transmembrane helix</keyword>
<feature type="region of interest" description="Disordered" evidence="1">
    <location>
        <begin position="331"/>
        <end position="358"/>
    </location>
</feature>
<proteinExistence type="predicted"/>
<keyword evidence="5" id="KW-1185">Reference proteome</keyword>
<dbReference type="STRING" id="215243.A0A0D2EEV1"/>
<keyword evidence="2" id="KW-0472">Membrane</keyword>
<feature type="compositionally biased region" description="Polar residues" evidence="1">
    <location>
        <begin position="491"/>
        <end position="505"/>
    </location>
</feature>
<keyword evidence="3" id="KW-0732">Signal</keyword>
<gene>
    <name evidence="4" type="ORF">PV06_02130</name>
</gene>
<feature type="compositionally biased region" description="Low complexity" evidence="1">
    <location>
        <begin position="623"/>
        <end position="635"/>
    </location>
</feature>
<keyword evidence="2" id="KW-0812">Transmembrane</keyword>
<feature type="region of interest" description="Disordered" evidence="1">
    <location>
        <begin position="55"/>
        <end position="126"/>
    </location>
</feature>
<reference evidence="4 5" key="1">
    <citation type="submission" date="2015-01" db="EMBL/GenBank/DDBJ databases">
        <title>The Genome Sequence of Exophiala oligosperma CBS72588.</title>
        <authorList>
            <consortium name="The Broad Institute Genomics Platform"/>
            <person name="Cuomo C."/>
            <person name="de Hoog S."/>
            <person name="Gorbushina A."/>
            <person name="Stielow B."/>
            <person name="Teixiera M."/>
            <person name="Abouelleil A."/>
            <person name="Chapman S.B."/>
            <person name="Priest M."/>
            <person name="Young S.K."/>
            <person name="Wortman J."/>
            <person name="Nusbaum C."/>
            <person name="Birren B."/>
        </authorList>
    </citation>
    <scope>NUCLEOTIDE SEQUENCE [LARGE SCALE GENOMIC DNA]</scope>
    <source>
        <strain evidence="4 5">CBS 72588</strain>
    </source>
</reference>
<feature type="signal peptide" evidence="3">
    <location>
        <begin position="1"/>
        <end position="19"/>
    </location>
</feature>
<feature type="compositionally biased region" description="Polar residues" evidence="1">
    <location>
        <begin position="736"/>
        <end position="746"/>
    </location>
</feature>
<sequence length="826" mass="87229">MKFIGIVVVIPCFLSMVAAQDDPLSVLVSEAHSIYTEATQIISSVVSAVTADPSASSVSTTSEPSSSSETTAPSTSSDTFSSTPSTSSATTSSSPSSSPSLPVSTTFTSSPSSSSRSSSSVLQLSSTEPSHTATSLSVSALGTSSVVGATEETSTSLPASKGSNHDHNLAIILGTVLGALALGLFILAVLLCRKRRHGQSARHRTLSPGDDEVESWRLNRQSDIPDSKTSSRLEIGASGSAPLMSEHPAFRGYDGHENPFIPVPPPPRRTAPNSRAGLTDGMVEGDEPFLDEKEVEAARPMSWPKGFTTNSSPKKNAAVAGLAGAAIGAGMMHHHHQKRRSDDEKTPVQDEKAVEPQVPRQIHRKPVPINSVNNRESWPASPVSPIDPVAETAALSRFSARNDPSSEQHYGKNAARDLGAIETEYNSGNPQQDHHNGKTAAELTAGTLAATAIARHSEDNRSGNHGKEWTHRRTRSPATNTFPSPRRISNDSHGSTASENRNSYSDVLPSNPYHDVLAPGAGLADDPERPTANPPSQQIVAPIRSPRRDSNGGPVFNDPNRPAVPSPLSSEVRRDDPSRSPPTTSGDGGGGDGGLNALPSRRSRDSSQSNGKSRSRSRYSFEYDTTPTPYDTYPPGAGAEHYGGFFSSAPRVGDGGEGVTPSEKKSVVDSRQYPPLTNGRPRRESRGGEQQDEYPQEISRRRRRDSTPPLPRDNNTSSMFSLDGSDFDPRHVDMDFSSNWRVSSGLPNGWQRHGRRSSGPRSNNDGGGGGGAAAAAAAAARHMRDSGPAGLGGGGGPFQQGRRLRAADLAGRDGRYTQIGGLGQAL</sequence>
<feature type="region of interest" description="Disordered" evidence="1">
    <location>
        <begin position="396"/>
        <end position="826"/>
    </location>
</feature>
<dbReference type="Proteomes" id="UP000053342">
    <property type="component" value="Unassembled WGS sequence"/>
</dbReference>
<evidence type="ECO:0000256" key="2">
    <source>
        <dbReference type="SAM" id="Phobius"/>
    </source>
</evidence>
<feature type="compositionally biased region" description="Basic and acidic residues" evidence="1">
    <location>
        <begin position="340"/>
        <end position="354"/>
    </location>
</feature>
<organism evidence="4 5">
    <name type="scientific">Exophiala oligosperma</name>
    <dbReference type="NCBI Taxonomy" id="215243"/>
    <lineage>
        <taxon>Eukaryota</taxon>
        <taxon>Fungi</taxon>
        <taxon>Dikarya</taxon>
        <taxon>Ascomycota</taxon>
        <taxon>Pezizomycotina</taxon>
        <taxon>Eurotiomycetes</taxon>
        <taxon>Chaetothyriomycetidae</taxon>
        <taxon>Chaetothyriales</taxon>
        <taxon>Herpotrichiellaceae</taxon>
        <taxon>Exophiala</taxon>
    </lineage>
</organism>
<dbReference type="AlphaFoldDB" id="A0A0D2EEV1"/>
<dbReference type="RefSeq" id="XP_016266675.1">
    <property type="nucleotide sequence ID" value="XM_016402778.1"/>
</dbReference>
<name>A0A0D2EEV1_9EURO</name>
<feature type="compositionally biased region" description="Low complexity" evidence="1">
    <location>
        <begin position="439"/>
        <end position="454"/>
    </location>
</feature>
<feature type="chain" id="PRO_5002241154" evidence="3">
    <location>
        <begin position="20"/>
        <end position="826"/>
    </location>
</feature>
<evidence type="ECO:0000256" key="3">
    <source>
        <dbReference type="SAM" id="SignalP"/>
    </source>
</evidence>
<accession>A0A0D2EEV1</accession>
<feature type="compositionally biased region" description="Gly residues" evidence="1">
    <location>
        <begin position="789"/>
        <end position="798"/>
    </location>
</feature>
<feature type="region of interest" description="Disordered" evidence="1">
    <location>
        <begin position="198"/>
        <end position="234"/>
    </location>
</feature>
<evidence type="ECO:0000313" key="5">
    <source>
        <dbReference type="Proteomes" id="UP000053342"/>
    </source>
</evidence>